<dbReference type="PANTHER" id="PTHR12480">
    <property type="entry name" value="ARGININE DEMETHYLASE AND LYSYL-HYDROXYLASE JMJD"/>
    <property type="match status" value="1"/>
</dbReference>
<sequence>MKNLLENESDLGSHPVFHGLVQDDQSYESISSESIPTHPLGIKPLGNLYLSQTPNARRNAGSLQALPDELLMPMFEFLDKTTLLRLSSTCKFLHAFCRSDELWKPLFIKSYVRNPRQFQWLGTWRRTLLKSTGGRESSVDCSNVYSDVLHRPFACTYIDLSKYVHIPESNQIQRFPDLSYAEFAARWSSTPFILTKCIQSWPAFGSWDISSLREKYAGVDFRAEAVDWPFSTYCDYLYNNVDESPLYLFDRKFAENMGINIGRENNGEYWKPDCFGPDLFELLGDDRPAHRWLIIGPKRSGSTFHKDPNATSAWNAVLQGAKYWIMFPPNVSVPGVYVSEDSSEVTSPLSIAEWLLEFHADARSIPECLEGICREGEILHVPSGWWHLVVNLENSIAITQNFVPKSHLSSVIEFLRDKPDQVTGFKDNITNPWALFHKRLDKYYPELKGRAIEELKVKARKKRKWDFAIGTDDSVEGESGGFSFRFGGDDLEEE</sequence>
<keyword evidence="4" id="KW-1185">Reference proteome</keyword>
<accession>A0AAD5RVP9</accession>
<name>A0AAD5RVP9_9PEZI</name>
<dbReference type="EMBL" id="JAKWBI020000046">
    <property type="protein sequence ID" value="KAJ2904714.1"/>
    <property type="molecule type" value="Genomic_DNA"/>
</dbReference>
<dbReference type="SMART" id="SM00558">
    <property type="entry name" value="JmjC"/>
    <property type="match status" value="1"/>
</dbReference>
<proteinExistence type="predicted"/>
<dbReference type="InterPro" id="IPR001810">
    <property type="entry name" value="F-box_dom"/>
</dbReference>
<dbReference type="InterPro" id="IPR050910">
    <property type="entry name" value="JMJD6_ArgDemeth/LysHydrox"/>
</dbReference>
<evidence type="ECO:0000313" key="4">
    <source>
        <dbReference type="Proteomes" id="UP001201980"/>
    </source>
</evidence>
<dbReference type="GO" id="GO:0000987">
    <property type="term" value="F:cis-regulatory region sequence-specific DNA binding"/>
    <property type="evidence" value="ECO:0007669"/>
    <property type="project" value="TreeGrafter"/>
</dbReference>
<dbReference type="Proteomes" id="UP001201980">
    <property type="component" value="Unassembled WGS sequence"/>
</dbReference>
<dbReference type="GO" id="GO:0005634">
    <property type="term" value="C:nucleus"/>
    <property type="evidence" value="ECO:0007669"/>
    <property type="project" value="TreeGrafter"/>
</dbReference>
<dbReference type="Pfam" id="PF12937">
    <property type="entry name" value="F-box-like"/>
    <property type="match status" value="1"/>
</dbReference>
<dbReference type="PROSITE" id="PS50181">
    <property type="entry name" value="FBOX"/>
    <property type="match status" value="1"/>
</dbReference>
<dbReference type="PANTHER" id="PTHR12480:SF21">
    <property type="entry name" value="JMJC DOMAIN-CONTAINING PROTEIN 8"/>
    <property type="match status" value="1"/>
</dbReference>
<feature type="domain" description="JmjC" evidence="2">
    <location>
        <begin position="260"/>
        <end position="419"/>
    </location>
</feature>
<gene>
    <name evidence="3" type="ORF">MKZ38_007332</name>
</gene>
<dbReference type="Pfam" id="PF13621">
    <property type="entry name" value="Cupin_8"/>
    <property type="match status" value="1"/>
</dbReference>
<dbReference type="InterPro" id="IPR003347">
    <property type="entry name" value="JmjC_dom"/>
</dbReference>
<protein>
    <submittedName>
        <fullName evidence="3">Uncharacterized protein</fullName>
    </submittedName>
</protein>
<dbReference type="Gene3D" id="1.20.1280.50">
    <property type="match status" value="1"/>
</dbReference>
<dbReference type="InterPro" id="IPR036047">
    <property type="entry name" value="F-box-like_dom_sf"/>
</dbReference>
<dbReference type="SUPFAM" id="SSF81383">
    <property type="entry name" value="F-box domain"/>
    <property type="match status" value="1"/>
</dbReference>
<dbReference type="Gene3D" id="2.60.120.650">
    <property type="entry name" value="Cupin"/>
    <property type="match status" value="1"/>
</dbReference>
<evidence type="ECO:0000259" key="1">
    <source>
        <dbReference type="PROSITE" id="PS50181"/>
    </source>
</evidence>
<dbReference type="SMART" id="SM00256">
    <property type="entry name" value="FBOX"/>
    <property type="match status" value="1"/>
</dbReference>
<evidence type="ECO:0000313" key="3">
    <source>
        <dbReference type="EMBL" id="KAJ2904714.1"/>
    </source>
</evidence>
<feature type="domain" description="F-box" evidence="1">
    <location>
        <begin position="60"/>
        <end position="106"/>
    </location>
</feature>
<evidence type="ECO:0000259" key="2">
    <source>
        <dbReference type="PROSITE" id="PS51184"/>
    </source>
</evidence>
<comment type="caution">
    <text evidence="3">The sequence shown here is derived from an EMBL/GenBank/DDBJ whole genome shotgun (WGS) entry which is preliminary data.</text>
</comment>
<dbReference type="SUPFAM" id="SSF51197">
    <property type="entry name" value="Clavaminate synthase-like"/>
    <property type="match status" value="1"/>
</dbReference>
<dbReference type="AlphaFoldDB" id="A0AAD5RVP9"/>
<reference evidence="3" key="1">
    <citation type="submission" date="2022-07" db="EMBL/GenBank/DDBJ databases">
        <title>Draft genome sequence of Zalerion maritima ATCC 34329, a (micro)plastics degrading marine fungus.</title>
        <authorList>
            <person name="Paco A."/>
            <person name="Goncalves M.F.M."/>
            <person name="Rocha-Santos T.A.P."/>
            <person name="Alves A."/>
        </authorList>
    </citation>
    <scope>NUCLEOTIDE SEQUENCE</scope>
    <source>
        <strain evidence="3">ATCC 34329</strain>
    </source>
</reference>
<dbReference type="PROSITE" id="PS51184">
    <property type="entry name" value="JMJC"/>
    <property type="match status" value="1"/>
</dbReference>
<dbReference type="InterPro" id="IPR041667">
    <property type="entry name" value="Cupin_8"/>
</dbReference>
<organism evidence="3 4">
    <name type="scientific">Zalerion maritima</name>
    <dbReference type="NCBI Taxonomy" id="339359"/>
    <lineage>
        <taxon>Eukaryota</taxon>
        <taxon>Fungi</taxon>
        <taxon>Dikarya</taxon>
        <taxon>Ascomycota</taxon>
        <taxon>Pezizomycotina</taxon>
        <taxon>Sordariomycetes</taxon>
        <taxon>Lulworthiomycetidae</taxon>
        <taxon>Lulworthiales</taxon>
        <taxon>Lulworthiaceae</taxon>
        <taxon>Zalerion</taxon>
    </lineage>
</organism>